<dbReference type="Proteomes" id="UP000011509">
    <property type="component" value="Unassembled WGS sequence"/>
</dbReference>
<feature type="domain" description="HTH tetR-type" evidence="6">
    <location>
        <begin position="67"/>
        <end position="127"/>
    </location>
</feature>
<evidence type="ECO:0000313" key="8">
    <source>
        <dbReference type="Proteomes" id="UP000011509"/>
    </source>
</evidence>
<evidence type="ECO:0000313" key="7">
    <source>
        <dbReference type="EMBL" id="ELZ44332.1"/>
    </source>
</evidence>
<accession>M0EBS9</accession>
<dbReference type="Gene3D" id="1.10.357.10">
    <property type="entry name" value="Tetracycline Repressor, domain 2"/>
    <property type="match status" value="1"/>
</dbReference>
<dbReference type="OrthoDB" id="135877at2157"/>
<organism evidence="7 8">
    <name type="scientific">Halorubrum coriense DSM 10284</name>
    <dbReference type="NCBI Taxonomy" id="1227466"/>
    <lineage>
        <taxon>Archaea</taxon>
        <taxon>Methanobacteriati</taxon>
        <taxon>Methanobacteriota</taxon>
        <taxon>Stenosarchaea group</taxon>
        <taxon>Halobacteria</taxon>
        <taxon>Halobacteriales</taxon>
        <taxon>Haloferacaceae</taxon>
        <taxon>Halorubrum</taxon>
    </lineage>
</organism>
<dbReference type="InterPro" id="IPR036271">
    <property type="entry name" value="Tet_transcr_reg_TetR-rel_C_sf"/>
</dbReference>
<dbReference type="EMBL" id="AOJL01000060">
    <property type="protein sequence ID" value="ELZ44332.1"/>
    <property type="molecule type" value="Genomic_DNA"/>
</dbReference>
<dbReference type="Pfam" id="PF00440">
    <property type="entry name" value="TetR_N"/>
    <property type="match status" value="1"/>
</dbReference>
<dbReference type="STRING" id="1227466.C464_15905"/>
<keyword evidence="1" id="KW-0805">Transcription regulation</keyword>
<keyword evidence="2 4" id="KW-0238">DNA-binding</keyword>
<protein>
    <submittedName>
        <fullName evidence="7">Transcription regulator</fullName>
    </submittedName>
</protein>
<dbReference type="SUPFAM" id="SSF46689">
    <property type="entry name" value="Homeodomain-like"/>
    <property type="match status" value="1"/>
</dbReference>
<dbReference type="InterPro" id="IPR009057">
    <property type="entry name" value="Homeodomain-like_sf"/>
</dbReference>
<dbReference type="GO" id="GO:0003700">
    <property type="term" value="F:DNA-binding transcription factor activity"/>
    <property type="evidence" value="ECO:0007669"/>
    <property type="project" value="TreeGrafter"/>
</dbReference>
<dbReference type="InterPro" id="IPR001647">
    <property type="entry name" value="HTH_TetR"/>
</dbReference>
<dbReference type="PATRIC" id="fig|1227466.3.peg.3176"/>
<keyword evidence="3" id="KW-0804">Transcription</keyword>
<dbReference type="GO" id="GO:0000976">
    <property type="term" value="F:transcription cis-regulatory region binding"/>
    <property type="evidence" value="ECO:0007669"/>
    <property type="project" value="TreeGrafter"/>
</dbReference>
<proteinExistence type="predicted"/>
<dbReference type="PROSITE" id="PS50977">
    <property type="entry name" value="HTH_TETR_2"/>
    <property type="match status" value="1"/>
</dbReference>
<evidence type="ECO:0000256" key="4">
    <source>
        <dbReference type="PROSITE-ProRule" id="PRU00335"/>
    </source>
</evidence>
<feature type="compositionally biased region" description="Gly residues" evidence="5">
    <location>
        <begin position="37"/>
        <end position="51"/>
    </location>
</feature>
<evidence type="ECO:0000256" key="1">
    <source>
        <dbReference type="ARBA" id="ARBA00023015"/>
    </source>
</evidence>
<dbReference type="RefSeq" id="WP_006114714.1">
    <property type="nucleotide sequence ID" value="NZ_AOJL01000060.1"/>
</dbReference>
<dbReference type="AlphaFoldDB" id="M0EBS9"/>
<dbReference type="InterPro" id="IPR041478">
    <property type="entry name" value="TetR_C_27"/>
</dbReference>
<dbReference type="Pfam" id="PF17935">
    <property type="entry name" value="TetR_C_27"/>
    <property type="match status" value="1"/>
</dbReference>
<dbReference type="SUPFAM" id="SSF48498">
    <property type="entry name" value="Tetracyclin repressor-like, C-terminal domain"/>
    <property type="match status" value="1"/>
</dbReference>
<feature type="region of interest" description="Disordered" evidence="5">
    <location>
        <begin position="1"/>
        <end position="71"/>
    </location>
</feature>
<keyword evidence="8" id="KW-1185">Reference proteome</keyword>
<comment type="caution">
    <text evidence="7">The sequence shown here is derived from an EMBL/GenBank/DDBJ whole genome shotgun (WGS) entry which is preliminary data.</text>
</comment>
<dbReference type="InterPro" id="IPR050109">
    <property type="entry name" value="HTH-type_TetR-like_transc_reg"/>
</dbReference>
<evidence type="ECO:0000256" key="5">
    <source>
        <dbReference type="SAM" id="MobiDB-lite"/>
    </source>
</evidence>
<reference evidence="7 8" key="1">
    <citation type="journal article" date="2014" name="PLoS Genet.">
        <title>Phylogenetically driven sequencing of extremely halophilic archaea reveals strategies for static and dynamic osmo-response.</title>
        <authorList>
            <person name="Becker E.A."/>
            <person name="Seitzer P.M."/>
            <person name="Tritt A."/>
            <person name="Larsen D."/>
            <person name="Krusor M."/>
            <person name="Yao A.I."/>
            <person name="Wu D."/>
            <person name="Madern D."/>
            <person name="Eisen J.A."/>
            <person name="Darling A.E."/>
            <person name="Facciotti M.T."/>
        </authorList>
    </citation>
    <scope>NUCLEOTIDE SEQUENCE [LARGE SCALE GENOMIC DNA]</scope>
    <source>
        <strain evidence="7 8">DSM 10284</strain>
    </source>
</reference>
<evidence type="ECO:0000259" key="6">
    <source>
        <dbReference type="PROSITE" id="PS50977"/>
    </source>
</evidence>
<dbReference type="PANTHER" id="PTHR30055">
    <property type="entry name" value="HTH-TYPE TRANSCRIPTIONAL REGULATOR RUTR"/>
    <property type="match status" value="1"/>
</dbReference>
<gene>
    <name evidence="7" type="ORF">C464_15905</name>
</gene>
<evidence type="ECO:0000256" key="3">
    <source>
        <dbReference type="ARBA" id="ARBA00023163"/>
    </source>
</evidence>
<dbReference type="PANTHER" id="PTHR30055:SF234">
    <property type="entry name" value="HTH-TYPE TRANSCRIPTIONAL REGULATOR BETI"/>
    <property type="match status" value="1"/>
</dbReference>
<feature type="DNA-binding region" description="H-T-H motif" evidence="4">
    <location>
        <begin position="90"/>
        <end position="109"/>
    </location>
</feature>
<evidence type="ECO:0000256" key="2">
    <source>
        <dbReference type="ARBA" id="ARBA00023125"/>
    </source>
</evidence>
<sequence>MSESRGEPASDSVESPAEDADAGGSDGSPAEERSSGGSAGSEGSAGSGGSAGSDDTGESGGETVSSKDTKEVIMEATFRALSKHGYKDLRMRDIGEEMDLTRQVIHYHFDGKYDLMSSFLEYVIDQYEGSVVVEGDEDPRTELRARVDQCLFGPEFEEFGHWDRMKVYHELYTQAQNDGEHRAVFDEHYERIRGSIVEVVEEGIEKGVFRDVDAERTGQLVTDVIHAARGRRISLGHEDAPEEARKAIDEFVLASLERTE</sequence>
<name>M0EBS9_9EURY</name>